<proteinExistence type="predicted"/>
<dbReference type="Gene3D" id="2.60.40.10">
    <property type="entry name" value="Immunoglobulins"/>
    <property type="match status" value="1"/>
</dbReference>
<organism evidence="2 3">
    <name type="scientific">Candidatus Desulfolinea nitratireducens</name>
    <dbReference type="NCBI Taxonomy" id="2841698"/>
    <lineage>
        <taxon>Bacteria</taxon>
        <taxon>Bacillati</taxon>
        <taxon>Chloroflexota</taxon>
        <taxon>Anaerolineae</taxon>
        <taxon>Anaerolineales</taxon>
        <taxon>Anaerolineales incertae sedis</taxon>
        <taxon>Candidatus Desulfolinea</taxon>
    </lineage>
</organism>
<reference evidence="2 3" key="1">
    <citation type="submission" date="2020-08" db="EMBL/GenBank/DDBJ databases">
        <title>Bridging the membrane lipid divide: bacteria of the FCB group superphylum have the potential to synthesize archaeal ether lipids.</title>
        <authorList>
            <person name="Villanueva L."/>
            <person name="Von Meijenfeldt F.A.B."/>
            <person name="Westbye A.B."/>
            <person name="Yadav S."/>
            <person name="Hopmans E.C."/>
            <person name="Dutilh B.E."/>
            <person name="Sinninghe Damste J.S."/>
        </authorList>
    </citation>
    <scope>NUCLEOTIDE SEQUENCE [LARGE SCALE GENOMIC DNA]</scope>
    <source>
        <strain evidence="2">NIOZ-UU36</strain>
    </source>
</reference>
<dbReference type="InterPro" id="IPR013783">
    <property type="entry name" value="Ig-like_fold"/>
</dbReference>
<comment type="caution">
    <text evidence="2">The sequence shown here is derived from an EMBL/GenBank/DDBJ whole genome shotgun (WGS) entry which is preliminary data.</text>
</comment>
<feature type="chain" id="PRO_5035162974" description="Fibronectin type-III domain-containing protein" evidence="1">
    <location>
        <begin position="17"/>
        <end position="327"/>
    </location>
</feature>
<keyword evidence="1" id="KW-0732">Signal</keyword>
<feature type="signal peptide" evidence="1">
    <location>
        <begin position="1"/>
        <end position="16"/>
    </location>
</feature>
<gene>
    <name evidence="2" type="ORF">H8E29_05455</name>
</gene>
<name>A0A8J6NKS5_9CHLR</name>
<sequence length="327" mass="34047">MILVALLVGCSLPASVSEVGAASVQIGQPQEGAQLKVGGVVSVISSFSDPGGAQGMILEVNGVGVREDKFHLPMFEGRMNQPWRPTQNGPATLCVYLTTSSGQVVRSNCVTVMIGSVVRATFTPGFTNTPFTELTFTPTPTFTPGAPTATATQDANCRQGPRVDYAVTSSLATGRTAPIVGRNTDQSWWVIRIPGSADCWIWDGTVTVEGDISAVPVITPPPAPIVTVTQPAPLTAPNLISPSGTLNCVDVTGGVTLSWSVVSHANGIDHYEWELNGSPSDSGNTGNAQASTSGLSCAGAIYQWRARAVDGKGNIGPWSGYMQFNVP</sequence>
<accession>A0A8J6NKS5</accession>
<protein>
    <recommendedName>
        <fullName evidence="4">Fibronectin type-III domain-containing protein</fullName>
    </recommendedName>
</protein>
<evidence type="ECO:0008006" key="4">
    <source>
        <dbReference type="Google" id="ProtNLM"/>
    </source>
</evidence>
<evidence type="ECO:0000256" key="1">
    <source>
        <dbReference type="SAM" id="SignalP"/>
    </source>
</evidence>
<evidence type="ECO:0000313" key="2">
    <source>
        <dbReference type="EMBL" id="MBC8334690.1"/>
    </source>
</evidence>
<dbReference type="Proteomes" id="UP000614469">
    <property type="component" value="Unassembled WGS sequence"/>
</dbReference>
<dbReference type="AlphaFoldDB" id="A0A8J6NKS5"/>
<evidence type="ECO:0000313" key="3">
    <source>
        <dbReference type="Proteomes" id="UP000614469"/>
    </source>
</evidence>
<dbReference type="EMBL" id="JACNJN010000077">
    <property type="protein sequence ID" value="MBC8334690.1"/>
    <property type="molecule type" value="Genomic_DNA"/>
</dbReference>